<dbReference type="SUPFAM" id="SSF53383">
    <property type="entry name" value="PLP-dependent transferases"/>
    <property type="match status" value="1"/>
</dbReference>
<keyword evidence="6" id="KW-0663">Pyridoxal phosphate</keyword>
<dbReference type="PRINTS" id="PR00799">
    <property type="entry name" value="TRANSAMINASE"/>
</dbReference>
<proteinExistence type="inferred from homology"/>
<evidence type="ECO:0000256" key="7">
    <source>
        <dbReference type="SAM" id="Coils"/>
    </source>
</evidence>
<reference evidence="9 10" key="1">
    <citation type="submission" date="2021-08" db="EMBL/GenBank/DDBJ databases">
        <title>Comparative Genomics Analysis of the Genus Qipengyuania Reveals Extensive Genetic Diversity and Metabolic Versatility, Including the Description of Fifteen Novel Species.</title>
        <authorList>
            <person name="Liu Y."/>
        </authorList>
    </citation>
    <scope>NUCLEOTIDE SEQUENCE [LARGE SCALE GENOMIC DNA]</scope>
    <source>
        <strain evidence="9 10">GH25</strain>
    </source>
</reference>
<dbReference type="CDD" id="cd00609">
    <property type="entry name" value="AAT_like"/>
    <property type="match status" value="1"/>
</dbReference>
<keyword evidence="10" id="KW-1185">Reference proteome</keyword>
<comment type="caution">
    <text evidence="9">The sequence shown here is derived from an EMBL/GenBank/DDBJ whole genome shotgun (WGS) entry which is preliminary data.</text>
</comment>
<evidence type="ECO:0000256" key="1">
    <source>
        <dbReference type="ARBA" id="ARBA00001933"/>
    </source>
</evidence>
<comment type="cofactor">
    <cofactor evidence="1">
        <name>pyridoxal 5'-phosphate</name>
        <dbReference type="ChEBI" id="CHEBI:597326"/>
    </cofactor>
</comment>
<evidence type="ECO:0000313" key="10">
    <source>
        <dbReference type="Proteomes" id="UP000776651"/>
    </source>
</evidence>
<evidence type="ECO:0000313" key="9">
    <source>
        <dbReference type="EMBL" id="MBX7489750.1"/>
    </source>
</evidence>
<dbReference type="InterPro" id="IPR000796">
    <property type="entry name" value="Asp_trans"/>
</dbReference>
<evidence type="ECO:0000256" key="6">
    <source>
        <dbReference type="ARBA" id="ARBA00022898"/>
    </source>
</evidence>
<keyword evidence="4" id="KW-0032">Aminotransferase</keyword>
<dbReference type="RefSeq" id="WP_221598821.1">
    <property type="nucleotide sequence ID" value="NZ_JAIGNQ010000004.1"/>
</dbReference>
<dbReference type="PANTHER" id="PTHR11879:SF22">
    <property type="entry name" value="ASPARTATE AMINOTRANSFERASE, MITOCHONDRIAL"/>
    <property type="match status" value="1"/>
</dbReference>
<keyword evidence="7" id="KW-0175">Coiled coil</keyword>
<dbReference type="InterPro" id="IPR015422">
    <property type="entry name" value="PyrdxlP-dep_Trfase_small"/>
</dbReference>
<dbReference type="PANTHER" id="PTHR11879">
    <property type="entry name" value="ASPARTATE AMINOTRANSFERASE"/>
    <property type="match status" value="1"/>
</dbReference>
<accession>A0ABS7JK35</accession>
<dbReference type="InterPro" id="IPR004839">
    <property type="entry name" value="Aminotransferase_I/II_large"/>
</dbReference>
<dbReference type="NCBIfam" id="NF006719">
    <property type="entry name" value="PRK09257.1"/>
    <property type="match status" value="1"/>
</dbReference>
<evidence type="ECO:0000256" key="2">
    <source>
        <dbReference type="ARBA" id="ARBA00007441"/>
    </source>
</evidence>
<gene>
    <name evidence="9" type="ORF">K3177_14670</name>
</gene>
<dbReference type="Gene3D" id="3.90.1150.10">
    <property type="entry name" value="Aspartate Aminotransferase, domain 1"/>
    <property type="match status" value="1"/>
</dbReference>
<organism evidence="9 10">
    <name type="scientific">Qipengyuania pacifica</name>
    <dbReference type="NCBI Taxonomy" id="2860199"/>
    <lineage>
        <taxon>Bacteria</taxon>
        <taxon>Pseudomonadati</taxon>
        <taxon>Pseudomonadota</taxon>
        <taxon>Alphaproteobacteria</taxon>
        <taxon>Sphingomonadales</taxon>
        <taxon>Erythrobacteraceae</taxon>
        <taxon>Qipengyuania</taxon>
    </lineage>
</organism>
<dbReference type="Pfam" id="PF00155">
    <property type="entry name" value="Aminotran_1_2"/>
    <property type="match status" value="1"/>
</dbReference>
<name>A0ABS7JK35_9SPHN</name>
<comment type="subunit">
    <text evidence="3">Homodimer.</text>
</comment>
<sequence>MLDQLEAQAPDALLALIKMYAQDPRDDKIDLGVGVYRTNDGATPVFRSIKSAEQRLVDTQDSKSYLGPEGDLGFVDALKPYVFGADPTMGGRVEGMQTPGGTGAVRLAVALAKAAGVTRIHLGVPSWPNHAQILQDVGLEAVTFQHAKADGAADIDALLQTIADARDTDAVLLHGCCHNPSGVDYTEAQWARIADAFADKGILPILDVAYHGLGQGLEEDVAGVRKVLAKVPEALVAYSCDKNFGLYRDRVGAFYMIAKQAADLPAIVSNANALARANWSMPPDHGGAAVRTVLTDEELTQQWLDELDEMRARMRRVRERLAAADNEVPGLNLAALGEQNGLFAMLPLTKEQIVRMREDHGVYMAGSGRINVAGLHAGNTDKFIAALADVTAG</sequence>
<dbReference type="Gene3D" id="3.40.640.10">
    <property type="entry name" value="Type I PLP-dependent aspartate aminotransferase-like (Major domain)"/>
    <property type="match status" value="1"/>
</dbReference>
<feature type="domain" description="Aminotransferase class I/classII large" evidence="8">
    <location>
        <begin position="27"/>
        <end position="387"/>
    </location>
</feature>
<evidence type="ECO:0000256" key="3">
    <source>
        <dbReference type="ARBA" id="ARBA00011738"/>
    </source>
</evidence>
<dbReference type="InterPro" id="IPR015421">
    <property type="entry name" value="PyrdxlP-dep_Trfase_major"/>
</dbReference>
<evidence type="ECO:0000259" key="8">
    <source>
        <dbReference type="Pfam" id="PF00155"/>
    </source>
</evidence>
<evidence type="ECO:0000256" key="4">
    <source>
        <dbReference type="ARBA" id="ARBA00022576"/>
    </source>
</evidence>
<dbReference type="Proteomes" id="UP000776651">
    <property type="component" value="Unassembled WGS sequence"/>
</dbReference>
<protein>
    <submittedName>
        <fullName evidence="9">Aromatic amino acid transaminase</fullName>
    </submittedName>
</protein>
<evidence type="ECO:0000256" key="5">
    <source>
        <dbReference type="ARBA" id="ARBA00022679"/>
    </source>
</evidence>
<keyword evidence="5" id="KW-0808">Transferase</keyword>
<comment type="similarity">
    <text evidence="2">Belongs to the class-I pyridoxal-phosphate-dependent aminotransferase family.</text>
</comment>
<dbReference type="EMBL" id="JAIGNQ010000004">
    <property type="protein sequence ID" value="MBX7489750.1"/>
    <property type="molecule type" value="Genomic_DNA"/>
</dbReference>
<dbReference type="InterPro" id="IPR015424">
    <property type="entry name" value="PyrdxlP-dep_Trfase"/>
</dbReference>
<feature type="coiled-coil region" evidence="7">
    <location>
        <begin position="300"/>
        <end position="327"/>
    </location>
</feature>